<gene>
    <name evidence="1" type="ORF">PUN28_009242</name>
</gene>
<dbReference type="EMBL" id="JADYXP020000008">
    <property type="protein sequence ID" value="KAL0118446.1"/>
    <property type="molecule type" value="Genomic_DNA"/>
</dbReference>
<proteinExistence type="predicted"/>
<sequence>MPLKRGCSFKTAHRSGEIPFRATKASLHTDDEFETMYTSDGKYYSNQRAVGKFREEKNAKFIRREKMLR</sequence>
<accession>A0AAW2FR48</accession>
<dbReference type="Proteomes" id="UP001430953">
    <property type="component" value="Unassembled WGS sequence"/>
</dbReference>
<comment type="caution">
    <text evidence="1">The sequence shown here is derived from an EMBL/GenBank/DDBJ whole genome shotgun (WGS) entry which is preliminary data.</text>
</comment>
<organism evidence="1 2">
    <name type="scientific">Cardiocondyla obscurior</name>
    <dbReference type="NCBI Taxonomy" id="286306"/>
    <lineage>
        <taxon>Eukaryota</taxon>
        <taxon>Metazoa</taxon>
        <taxon>Ecdysozoa</taxon>
        <taxon>Arthropoda</taxon>
        <taxon>Hexapoda</taxon>
        <taxon>Insecta</taxon>
        <taxon>Pterygota</taxon>
        <taxon>Neoptera</taxon>
        <taxon>Endopterygota</taxon>
        <taxon>Hymenoptera</taxon>
        <taxon>Apocrita</taxon>
        <taxon>Aculeata</taxon>
        <taxon>Formicoidea</taxon>
        <taxon>Formicidae</taxon>
        <taxon>Myrmicinae</taxon>
        <taxon>Cardiocondyla</taxon>
    </lineage>
</organism>
<evidence type="ECO:0000313" key="1">
    <source>
        <dbReference type="EMBL" id="KAL0118446.1"/>
    </source>
</evidence>
<dbReference type="AlphaFoldDB" id="A0AAW2FR48"/>
<keyword evidence="2" id="KW-1185">Reference proteome</keyword>
<name>A0AAW2FR48_9HYME</name>
<evidence type="ECO:0000313" key="2">
    <source>
        <dbReference type="Proteomes" id="UP001430953"/>
    </source>
</evidence>
<reference evidence="1 2" key="1">
    <citation type="submission" date="2023-03" db="EMBL/GenBank/DDBJ databases">
        <title>High recombination rates correlate with genetic variation in Cardiocondyla obscurior ants.</title>
        <authorList>
            <person name="Errbii M."/>
        </authorList>
    </citation>
    <scope>NUCLEOTIDE SEQUENCE [LARGE SCALE GENOMIC DNA]</scope>
    <source>
        <strain evidence="1">Alpha-2009</strain>
        <tissue evidence="1">Whole body</tissue>
    </source>
</reference>
<protein>
    <submittedName>
        <fullName evidence="1">Uncharacterized protein</fullName>
    </submittedName>
</protein>